<accession>A0A4Q7RWW9</accession>
<comment type="caution">
    <text evidence="1">The sequence shown here is derived from an EMBL/GenBank/DDBJ whole genome shotgun (WGS) entry which is preliminary data.</text>
</comment>
<dbReference type="Proteomes" id="UP000291078">
    <property type="component" value="Unassembled WGS sequence"/>
</dbReference>
<sequence length="193" mass="20531">MPTSHHLAVAMPARRAFLKVGGGFCAAIACSALVPTLTGCSSAETPPQPGRAFLRTGDVALFRALLPAVASELEAMPAAQREVRVAGALKNIDRTLAAMDLNSRDELRKLLDLLSSTPLRWAVAGVRAPWAEATPEQVRGFLARWRHSRFATLNAGGVVLVKLVSVSYFALPETWAASGYPGPNAAIHRALHS</sequence>
<evidence type="ECO:0008006" key="3">
    <source>
        <dbReference type="Google" id="ProtNLM"/>
    </source>
</evidence>
<evidence type="ECO:0000313" key="1">
    <source>
        <dbReference type="EMBL" id="RZT38446.1"/>
    </source>
</evidence>
<organism evidence="1 2">
    <name type="scientific">Cupriavidus agavae</name>
    <dbReference type="NCBI Taxonomy" id="1001822"/>
    <lineage>
        <taxon>Bacteria</taxon>
        <taxon>Pseudomonadati</taxon>
        <taxon>Pseudomonadota</taxon>
        <taxon>Betaproteobacteria</taxon>
        <taxon>Burkholderiales</taxon>
        <taxon>Burkholderiaceae</taxon>
        <taxon>Cupriavidus</taxon>
    </lineage>
</organism>
<reference evidence="1 2" key="1">
    <citation type="journal article" date="2015" name="Stand. Genomic Sci.">
        <title>Genomic Encyclopedia of Bacterial and Archaeal Type Strains, Phase III: the genomes of soil and plant-associated and newly described type strains.</title>
        <authorList>
            <person name="Whitman W.B."/>
            <person name="Woyke T."/>
            <person name="Klenk H.P."/>
            <person name="Zhou Y."/>
            <person name="Lilburn T.G."/>
            <person name="Beck B.J."/>
            <person name="De Vos P."/>
            <person name="Vandamme P."/>
            <person name="Eisen J.A."/>
            <person name="Garrity G."/>
            <person name="Hugenholtz P."/>
            <person name="Kyrpides N.C."/>
        </authorList>
    </citation>
    <scope>NUCLEOTIDE SEQUENCE [LARGE SCALE GENOMIC DNA]</scope>
    <source>
        <strain evidence="1 2">ASC-9842</strain>
    </source>
</reference>
<dbReference type="RefSeq" id="WP_130391909.1">
    <property type="nucleotide sequence ID" value="NZ_SGXM01000003.1"/>
</dbReference>
<proteinExistence type="predicted"/>
<protein>
    <recommendedName>
        <fullName evidence="3">Twin-arginine translocation pathway signal protein</fullName>
    </recommendedName>
</protein>
<dbReference type="AlphaFoldDB" id="A0A4Q7RWW9"/>
<name>A0A4Q7RWW9_9BURK</name>
<dbReference type="OrthoDB" id="329761at2"/>
<gene>
    <name evidence="1" type="ORF">EV147_2914</name>
</gene>
<evidence type="ECO:0000313" key="2">
    <source>
        <dbReference type="Proteomes" id="UP000291078"/>
    </source>
</evidence>
<keyword evidence="2" id="KW-1185">Reference proteome</keyword>
<dbReference type="EMBL" id="SGXM01000003">
    <property type="protein sequence ID" value="RZT38446.1"/>
    <property type="molecule type" value="Genomic_DNA"/>
</dbReference>